<dbReference type="CDD" id="cd00272">
    <property type="entry name" value="Chemokine_CC"/>
    <property type="match status" value="1"/>
</dbReference>
<keyword evidence="2" id="KW-0732">Signal</keyword>
<dbReference type="AlphaFoldDB" id="A0A8C9DYY2"/>
<proteinExistence type="predicted"/>
<dbReference type="GO" id="GO:0006955">
    <property type="term" value="P:immune response"/>
    <property type="evidence" value="ECO:0007669"/>
    <property type="project" value="InterPro"/>
</dbReference>
<dbReference type="SUPFAM" id="SSF54117">
    <property type="entry name" value="Interleukin 8-like chemokines"/>
    <property type="match status" value="1"/>
</dbReference>
<dbReference type="InterPro" id="IPR036048">
    <property type="entry name" value="Interleukin_8-like_sf"/>
</dbReference>
<reference evidence="4" key="2">
    <citation type="submission" date="2025-08" db="UniProtKB">
        <authorList>
            <consortium name="Ensembl"/>
        </authorList>
    </citation>
    <scope>IDENTIFICATION</scope>
</reference>
<name>A0A8C9DYY2_PHOSS</name>
<dbReference type="SMART" id="SM00199">
    <property type="entry name" value="SCY"/>
    <property type="match status" value="1"/>
</dbReference>
<evidence type="ECO:0000256" key="1">
    <source>
        <dbReference type="ARBA" id="ARBA00022514"/>
    </source>
</evidence>
<feature type="domain" description="Chemokine interleukin-8-like" evidence="3">
    <location>
        <begin position="30"/>
        <end position="82"/>
    </location>
</feature>
<evidence type="ECO:0000313" key="4">
    <source>
        <dbReference type="Ensembl" id="ENSPSNP00000007010.1"/>
    </source>
</evidence>
<reference evidence="4" key="3">
    <citation type="submission" date="2025-09" db="UniProtKB">
        <authorList>
            <consortium name="Ensembl"/>
        </authorList>
    </citation>
    <scope>IDENTIFICATION</scope>
</reference>
<evidence type="ECO:0000313" key="5">
    <source>
        <dbReference type="Proteomes" id="UP000694554"/>
    </source>
</evidence>
<dbReference type="GeneTree" id="ENSGT00940000168291"/>
<dbReference type="Pfam" id="PF00048">
    <property type="entry name" value="IL8"/>
    <property type="match status" value="1"/>
</dbReference>
<feature type="chain" id="PRO_5034562853" evidence="2">
    <location>
        <begin position="18"/>
        <end position="112"/>
    </location>
</feature>
<dbReference type="Ensembl" id="ENSPSNT00000007967.1">
    <property type="protein sequence ID" value="ENSPSNP00000007010.1"/>
    <property type="gene ID" value="ENSPSNG00000005207.1"/>
</dbReference>
<keyword evidence="5" id="KW-1185">Reference proteome</keyword>
<dbReference type="InterPro" id="IPR001811">
    <property type="entry name" value="Chemokine_IL8-like_dom"/>
</dbReference>
<reference evidence="4" key="1">
    <citation type="submission" date="2019-08" db="EMBL/GenBank/DDBJ databases">
        <title>Phocoena sinus (Vaquita) genome, mPhoSin1, primary haplotype.</title>
        <authorList>
            <person name="Morin P."/>
            <person name="Mountcastle J."/>
            <person name="Fungtammasan C."/>
            <person name="Rhie A."/>
            <person name="Rojas-Bracho L."/>
            <person name="Smith C.R."/>
            <person name="Taylor B.L."/>
            <person name="Gulland F.M.D."/>
            <person name="Musser W."/>
            <person name="Houck M."/>
            <person name="Haase B."/>
            <person name="Paez S."/>
            <person name="Howe K."/>
            <person name="Torrance J."/>
            <person name="Formenti G."/>
            <person name="Phillippy A."/>
            <person name="Ryder O."/>
            <person name="Jarvis E.D."/>
            <person name="Fedrigo O."/>
        </authorList>
    </citation>
    <scope>NUCLEOTIDE SEQUENCE [LARGE SCALE GENOMIC DNA]</scope>
</reference>
<keyword evidence="1" id="KW-0202">Cytokine</keyword>
<dbReference type="GO" id="GO:0005615">
    <property type="term" value="C:extracellular space"/>
    <property type="evidence" value="ECO:0007669"/>
    <property type="project" value="UniProtKB-KW"/>
</dbReference>
<accession>A0A8C9DYY2</accession>
<dbReference type="Gene3D" id="2.40.50.40">
    <property type="match status" value="1"/>
</dbReference>
<evidence type="ECO:0000256" key="2">
    <source>
        <dbReference type="SAM" id="SignalP"/>
    </source>
</evidence>
<gene>
    <name evidence="4" type="primary">CCL24</name>
</gene>
<sequence>MAAPMTMATSLLRMALCTYCIVLAGPVLIPSSCCLAFITKRIPERRVISYQLSNRSVCPKAGGQRFCGNPKLLWVQRYMKNLDAKQKKASSRTRVMGAKVAVQRHPANSTFI</sequence>
<dbReference type="Proteomes" id="UP000694554">
    <property type="component" value="Chromosome 15"/>
</dbReference>
<evidence type="ECO:0000259" key="3">
    <source>
        <dbReference type="SMART" id="SM00199"/>
    </source>
</evidence>
<protein>
    <submittedName>
        <fullName evidence="4">C-C motif chemokine ligand 24</fullName>
    </submittedName>
</protein>
<dbReference type="GO" id="GO:0008009">
    <property type="term" value="F:chemokine activity"/>
    <property type="evidence" value="ECO:0007669"/>
    <property type="project" value="InterPro"/>
</dbReference>
<feature type="signal peptide" evidence="2">
    <location>
        <begin position="1"/>
        <end position="17"/>
    </location>
</feature>
<organism evidence="4 5">
    <name type="scientific">Phocoena sinus</name>
    <name type="common">Vaquita</name>
    <dbReference type="NCBI Taxonomy" id="42100"/>
    <lineage>
        <taxon>Eukaryota</taxon>
        <taxon>Metazoa</taxon>
        <taxon>Chordata</taxon>
        <taxon>Craniata</taxon>
        <taxon>Vertebrata</taxon>
        <taxon>Euteleostomi</taxon>
        <taxon>Mammalia</taxon>
        <taxon>Eutheria</taxon>
        <taxon>Laurasiatheria</taxon>
        <taxon>Artiodactyla</taxon>
        <taxon>Whippomorpha</taxon>
        <taxon>Cetacea</taxon>
        <taxon>Odontoceti</taxon>
        <taxon>Phocoenidae</taxon>
        <taxon>Phocoena</taxon>
    </lineage>
</organism>